<keyword evidence="1" id="KW-0472">Membrane</keyword>
<evidence type="ECO:0000313" key="3">
    <source>
        <dbReference type="RefSeq" id="XP_050942529.1"/>
    </source>
</evidence>
<evidence type="ECO:0000256" key="1">
    <source>
        <dbReference type="SAM" id="Phobius"/>
    </source>
</evidence>
<proteinExistence type="predicted"/>
<keyword evidence="2" id="KW-1185">Reference proteome</keyword>
<gene>
    <name evidence="3" type="primary">LOC127143801</name>
</gene>
<sequence>MAVNEEPAPVSAILGDDRDDRGTGGYFLIVLAVIFFLSAFVLLLVFLIRGAITAEGAISSNPSKGANDDLAGSGNNTTTTNIISSGNGNFTLSLSLVGGDASDDAISMPSPTTVVPRSETFLVEEDNSLGGNTSTAYVYVEFLVLVVLFLLLTLLSFTCSHVQFIILLALLKAARRMEVAEKNI</sequence>
<dbReference type="GeneID" id="127143801"/>
<keyword evidence="1" id="KW-0812">Transmembrane</keyword>
<keyword evidence="1" id="KW-1133">Transmembrane helix</keyword>
<evidence type="ECO:0000313" key="2">
    <source>
        <dbReference type="Proteomes" id="UP001652600"/>
    </source>
</evidence>
<reference evidence="3" key="1">
    <citation type="submission" date="2025-08" db="UniProtKB">
        <authorList>
            <consortium name="RefSeq"/>
        </authorList>
    </citation>
    <scope>IDENTIFICATION</scope>
    <source>
        <tissue evidence="3">Stem</tissue>
    </source>
</reference>
<feature type="transmembrane region" description="Helical" evidence="1">
    <location>
        <begin position="26"/>
        <end position="52"/>
    </location>
</feature>
<protein>
    <submittedName>
        <fullName evidence="3">Uncharacterized protein LOC127143801</fullName>
    </submittedName>
</protein>
<dbReference type="RefSeq" id="XP_050942529.1">
    <property type="nucleotide sequence ID" value="XM_051086572.1"/>
</dbReference>
<dbReference type="Proteomes" id="UP001652600">
    <property type="component" value="Chromosome 6"/>
</dbReference>
<organism evidence="2 3">
    <name type="scientific">Cucumis melo</name>
    <name type="common">Muskmelon</name>
    <dbReference type="NCBI Taxonomy" id="3656"/>
    <lineage>
        <taxon>Eukaryota</taxon>
        <taxon>Viridiplantae</taxon>
        <taxon>Streptophyta</taxon>
        <taxon>Embryophyta</taxon>
        <taxon>Tracheophyta</taxon>
        <taxon>Spermatophyta</taxon>
        <taxon>Magnoliopsida</taxon>
        <taxon>eudicotyledons</taxon>
        <taxon>Gunneridae</taxon>
        <taxon>Pentapetalae</taxon>
        <taxon>rosids</taxon>
        <taxon>fabids</taxon>
        <taxon>Cucurbitales</taxon>
        <taxon>Cucurbitaceae</taxon>
        <taxon>Benincaseae</taxon>
        <taxon>Cucumis</taxon>
    </lineage>
</organism>
<name>A0ABM3KXM5_CUCME</name>
<accession>A0ABM3KXM5</accession>
<feature type="transmembrane region" description="Helical" evidence="1">
    <location>
        <begin position="142"/>
        <end position="171"/>
    </location>
</feature>